<name>A0A4Y4CNA0_ZOORA</name>
<dbReference type="Pfam" id="PF00122">
    <property type="entry name" value="E1-E2_ATPase"/>
    <property type="match status" value="1"/>
</dbReference>
<dbReference type="SFLD" id="SFLDS00003">
    <property type="entry name" value="Haloacid_Dehalogenase"/>
    <property type="match status" value="1"/>
</dbReference>
<gene>
    <name evidence="13" type="ORF">ZRA01_05040</name>
</gene>
<dbReference type="GO" id="GO:0005524">
    <property type="term" value="F:ATP binding"/>
    <property type="evidence" value="ECO:0007669"/>
    <property type="project" value="UniProtKB-UniRule"/>
</dbReference>
<feature type="transmembrane region" description="Helical" evidence="11">
    <location>
        <begin position="411"/>
        <end position="433"/>
    </location>
</feature>
<feature type="transmembrane region" description="Helical" evidence="11">
    <location>
        <begin position="445"/>
        <end position="466"/>
    </location>
</feature>
<dbReference type="InterPro" id="IPR023298">
    <property type="entry name" value="ATPase_P-typ_TM_dom_sf"/>
</dbReference>
<dbReference type="CDD" id="cd00371">
    <property type="entry name" value="HMA"/>
    <property type="match status" value="2"/>
</dbReference>
<dbReference type="NCBIfam" id="TIGR01511">
    <property type="entry name" value="ATPase-IB1_Cu"/>
    <property type="match status" value="1"/>
</dbReference>
<dbReference type="InterPro" id="IPR036412">
    <property type="entry name" value="HAD-like_sf"/>
</dbReference>
<dbReference type="SFLD" id="SFLDF00027">
    <property type="entry name" value="p-type_atpase"/>
    <property type="match status" value="1"/>
</dbReference>
<dbReference type="Pfam" id="PF00403">
    <property type="entry name" value="HMA"/>
    <property type="match status" value="2"/>
</dbReference>
<dbReference type="GO" id="GO:0005886">
    <property type="term" value="C:plasma membrane"/>
    <property type="evidence" value="ECO:0007669"/>
    <property type="project" value="UniProtKB-SubCell"/>
</dbReference>
<dbReference type="GO" id="GO:0043682">
    <property type="term" value="F:P-type divalent copper transporter activity"/>
    <property type="evidence" value="ECO:0007669"/>
    <property type="project" value="TreeGrafter"/>
</dbReference>
<sequence length="801" mass="82534">MATEPGRRYDLPVSGMSCAACAVRLEKVLNRLPGVAAQVNFATGKARLTAAPDAADADAVLAAIRKAGFDVAPQVLELGIAGMSCAACAARIEKVVGRLPGAEGSVNFAAETARVRYTPGLTDPATIVAAIAKAGFTATPIAGRDREAERARKDAEFRAELRLFWISAALSLPFLAQMVGMLGAGFEAADHHVEWLPRWLQCLLATPVQFWIGRRFYKGAWSSLLGGGANMDVLVALGTSVAYFFSLFVVLAGRHDLHVYFEASASIITLVLLGKLLEARARARTSAAIEALLRLQPPTAWIERDGQLVELPVAQVVAGMTFVLRPGDAVPVDGEVLSGTSSADEAMLTGESVAVAKAPGDKVFAATVNGDGVLRCRASGVGADTLLAGIVRLVEQAQGGKPDVQRLADRIAAIFVPTVVAIAVATFGLWWWLGGELAPALVNGVAVLVIACPCALGLATPTAVMVGTGQGARAGILVKNAEALELAEKIKVLVVDKTGTLTEGRPSLIDLRCAEGVTRAELLVLAASLEQSSHHPLARAVVEAARAEGLAPQAAEAVQAVGGKGVTGRVEGRAVQLGSPDFIEGLGVAVPPALLEPLVSAALTPVAVAADGRLLGVMGLADPLRASSKAAVARLQAMGLRVVMLTGDHPAAAARIAAEAGIAEFRAQVLPGDKAAAVEALRAEGRVGMVGDGINDAPALAAADVSFAIGAGSDVAIEAADLTLVRSDLNSVADAIALSRATLGKIRQNLFFAFIYNIIGIPAAALGLLNPVIAGAAMAMSSVSVVSNSLLLRRWRPHKPD</sequence>
<dbReference type="PROSITE" id="PS50846">
    <property type="entry name" value="HMA_2"/>
    <property type="match status" value="2"/>
</dbReference>
<dbReference type="FunFam" id="2.70.150.10:FF:000020">
    <property type="entry name" value="Copper-exporting P-type ATPase A"/>
    <property type="match status" value="1"/>
</dbReference>
<dbReference type="AlphaFoldDB" id="A0A4Y4CNA0"/>
<dbReference type="InterPro" id="IPR017969">
    <property type="entry name" value="Heavy-metal-associated_CS"/>
</dbReference>
<evidence type="ECO:0000256" key="10">
    <source>
        <dbReference type="ARBA" id="ARBA00023136"/>
    </source>
</evidence>
<evidence type="ECO:0000256" key="9">
    <source>
        <dbReference type="ARBA" id="ARBA00022989"/>
    </source>
</evidence>
<evidence type="ECO:0000313" key="14">
    <source>
        <dbReference type="Proteomes" id="UP000318422"/>
    </source>
</evidence>
<dbReference type="SFLD" id="SFLDG00002">
    <property type="entry name" value="C1.7:_P-type_atpase_like"/>
    <property type="match status" value="1"/>
</dbReference>
<evidence type="ECO:0000256" key="7">
    <source>
        <dbReference type="ARBA" id="ARBA00022840"/>
    </source>
</evidence>
<evidence type="ECO:0000256" key="8">
    <source>
        <dbReference type="ARBA" id="ARBA00022967"/>
    </source>
</evidence>
<evidence type="ECO:0000256" key="6">
    <source>
        <dbReference type="ARBA" id="ARBA00022741"/>
    </source>
</evidence>
<dbReference type="PROSITE" id="PS01047">
    <property type="entry name" value="HMA_1"/>
    <property type="match status" value="2"/>
</dbReference>
<dbReference type="CDD" id="cd02094">
    <property type="entry name" value="P-type_ATPase_Cu-like"/>
    <property type="match status" value="1"/>
</dbReference>
<keyword evidence="4 11" id="KW-0812">Transmembrane</keyword>
<dbReference type="InterPro" id="IPR018303">
    <property type="entry name" value="ATPase_P-typ_P_site"/>
</dbReference>
<evidence type="ECO:0000256" key="1">
    <source>
        <dbReference type="ARBA" id="ARBA00004651"/>
    </source>
</evidence>
<dbReference type="GO" id="GO:0005507">
    <property type="term" value="F:copper ion binding"/>
    <property type="evidence" value="ECO:0007669"/>
    <property type="project" value="TreeGrafter"/>
</dbReference>
<feature type="domain" description="HMA" evidence="12">
    <location>
        <begin position="7"/>
        <end position="72"/>
    </location>
</feature>
<dbReference type="Gene3D" id="3.40.1110.10">
    <property type="entry name" value="Calcium-transporting ATPase, cytoplasmic domain N"/>
    <property type="match status" value="1"/>
</dbReference>
<dbReference type="PANTHER" id="PTHR43520:SF8">
    <property type="entry name" value="P-TYPE CU(+) TRANSPORTER"/>
    <property type="match status" value="1"/>
</dbReference>
<keyword evidence="10 11" id="KW-0472">Membrane</keyword>
<feature type="transmembrane region" description="Helical" evidence="11">
    <location>
        <begin position="259"/>
        <end position="277"/>
    </location>
</feature>
<feature type="domain" description="HMA" evidence="12">
    <location>
        <begin position="74"/>
        <end position="139"/>
    </location>
</feature>
<comment type="similarity">
    <text evidence="2 11">Belongs to the cation transport ATPase (P-type) (TC 3.A.3) family. Type IB subfamily.</text>
</comment>
<dbReference type="InterPro" id="IPR059000">
    <property type="entry name" value="ATPase_P-type_domA"/>
</dbReference>
<feature type="transmembrane region" description="Helical" evidence="11">
    <location>
        <begin position="772"/>
        <end position="792"/>
    </location>
</feature>
<dbReference type="InterPro" id="IPR036163">
    <property type="entry name" value="HMA_dom_sf"/>
</dbReference>
<feature type="transmembrane region" description="Helical" evidence="11">
    <location>
        <begin position="163"/>
        <end position="183"/>
    </location>
</feature>
<feature type="transmembrane region" description="Helical" evidence="11">
    <location>
        <begin position="195"/>
        <end position="212"/>
    </location>
</feature>
<accession>A0A4Y4CNA0</accession>
<keyword evidence="7 11" id="KW-0067">ATP-binding</keyword>
<dbReference type="PROSITE" id="PS00154">
    <property type="entry name" value="ATPASE_E1_E2"/>
    <property type="match status" value="1"/>
</dbReference>
<dbReference type="PANTHER" id="PTHR43520">
    <property type="entry name" value="ATP7, ISOFORM B"/>
    <property type="match status" value="1"/>
</dbReference>
<dbReference type="InterPro" id="IPR023214">
    <property type="entry name" value="HAD_sf"/>
</dbReference>
<reference evidence="13 14" key="1">
    <citation type="submission" date="2019-06" db="EMBL/GenBank/DDBJ databases">
        <title>Whole genome shotgun sequence of Zoogloea ramigera NBRC 15342.</title>
        <authorList>
            <person name="Hosoyama A."/>
            <person name="Uohara A."/>
            <person name="Ohji S."/>
            <person name="Ichikawa N."/>
        </authorList>
    </citation>
    <scope>NUCLEOTIDE SEQUENCE [LARGE SCALE GENOMIC DNA]</scope>
    <source>
        <strain evidence="13 14">NBRC 15342</strain>
    </source>
</reference>
<dbReference type="InterPro" id="IPR023299">
    <property type="entry name" value="ATPase_P-typ_cyto_dom_N"/>
</dbReference>
<dbReference type="InterPro" id="IPR008250">
    <property type="entry name" value="ATPase_P-typ_transduc_dom_A_sf"/>
</dbReference>
<dbReference type="SUPFAM" id="SSF56784">
    <property type="entry name" value="HAD-like"/>
    <property type="match status" value="1"/>
</dbReference>
<proteinExistence type="inferred from homology"/>
<organism evidence="13 14">
    <name type="scientific">Zoogloea ramigera</name>
    <dbReference type="NCBI Taxonomy" id="350"/>
    <lineage>
        <taxon>Bacteria</taxon>
        <taxon>Pseudomonadati</taxon>
        <taxon>Pseudomonadota</taxon>
        <taxon>Betaproteobacteria</taxon>
        <taxon>Rhodocyclales</taxon>
        <taxon>Zoogloeaceae</taxon>
        <taxon>Zoogloea</taxon>
    </lineage>
</organism>
<dbReference type="GO" id="GO:0016887">
    <property type="term" value="F:ATP hydrolysis activity"/>
    <property type="evidence" value="ECO:0007669"/>
    <property type="project" value="InterPro"/>
</dbReference>
<keyword evidence="5 11" id="KW-0479">Metal-binding</keyword>
<evidence type="ECO:0000256" key="11">
    <source>
        <dbReference type="RuleBase" id="RU362081"/>
    </source>
</evidence>
<dbReference type="EMBL" id="BJNV01000006">
    <property type="protein sequence ID" value="GEC94431.1"/>
    <property type="molecule type" value="Genomic_DNA"/>
</dbReference>
<dbReference type="InterPro" id="IPR001757">
    <property type="entry name" value="P_typ_ATPase"/>
</dbReference>
<dbReference type="NCBIfam" id="TIGR01525">
    <property type="entry name" value="ATPase-IB_hvy"/>
    <property type="match status" value="1"/>
</dbReference>
<evidence type="ECO:0000259" key="12">
    <source>
        <dbReference type="PROSITE" id="PS50846"/>
    </source>
</evidence>
<evidence type="ECO:0000256" key="3">
    <source>
        <dbReference type="ARBA" id="ARBA00022475"/>
    </source>
</evidence>
<comment type="caution">
    <text evidence="13">The sequence shown here is derived from an EMBL/GenBank/DDBJ whole genome shotgun (WGS) entry which is preliminary data.</text>
</comment>
<evidence type="ECO:0000313" key="13">
    <source>
        <dbReference type="EMBL" id="GEC94431.1"/>
    </source>
</evidence>
<dbReference type="Gene3D" id="2.70.150.10">
    <property type="entry name" value="Calcium-transporting ATPase, cytoplasmic transduction domain A"/>
    <property type="match status" value="1"/>
</dbReference>
<dbReference type="GO" id="GO:0060003">
    <property type="term" value="P:copper ion export"/>
    <property type="evidence" value="ECO:0007669"/>
    <property type="project" value="UniProtKB-ARBA"/>
</dbReference>
<comment type="subcellular location">
    <subcellularLocation>
        <location evidence="1">Cell membrane</location>
        <topology evidence="1">Multi-pass membrane protein</topology>
    </subcellularLocation>
</comment>
<feature type="transmembrane region" description="Helical" evidence="11">
    <location>
        <begin position="749"/>
        <end position="766"/>
    </location>
</feature>
<feature type="transmembrane region" description="Helical" evidence="11">
    <location>
        <begin position="233"/>
        <end position="253"/>
    </location>
</feature>
<dbReference type="FunFam" id="3.30.70.100:FF:000001">
    <property type="entry name" value="ATPase copper transporting beta"/>
    <property type="match status" value="1"/>
</dbReference>
<dbReference type="NCBIfam" id="TIGR01494">
    <property type="entry name" value="ATPase_P-type"/>
    <property type="match status" value="1"/>
</dbReference>
<dbReference type="Gene3D" id="3.40.50.1000">
    <property type="entry name" value="HAD superfamily/HAD-like"/>
    <property type="match status" value="1"/>
</dbReference>
<dbReference type="PRINTS" id="PR00943">
    <property type="entry name" value="CUATPASE"/>
</dbReference>
<evidence type="ECO:0000256" key="2">
    <source>
        <dbReference type="ARBA" id="ARBA00006024"/>
    </source>
</evidence>
<keyword evidence="3 11" id="KW-1003">Cell membrane</keyword>
<dbReference type="Gene3D" id="3.30.70.100">
    <property type="match status" value="2"/>
</dbReference>
<dbReference type="InterPro" id="IPR006121">
    <property type="entry name" value="HMA_dom"/>
</dbReference>
<dbReference type="GO" id="GO:0055070">
    <property type="term" value="P:copper ion homeostasis"/>
    <property type="evidence" value="ECO:0007669"/>
    <property type="project" value="TreeGrafter"/>
</dbReference>
<dbReference type="PRINTS" id="PR00119">
    <property type="entry name" value="CATATPASE"/>
</dbReference>
<protein>
    <submittedName>
        <fullName evidence="13">Copper-transporting ATPase</fullName>
    </submittedName>
</protein>
<keyword evidence="9 11" id="KW-1133">Transmembrane helix</keyword>
<dbReference type="RefSeq" id="WP_246093257.1">
    <property type="nucleotide sequence ID" value="NZ_BJNV01000006.1"/>
</dbReference>
<dbReference type="InterPro" id="IPR044492">
    <property type="entry name" value="P_typ_ATPase_HD_dom"/>
</dbReference>
<dbReference type="InterPro" id="IPR027256">
    <property type="entry name" value="P-typ_ATPase_IB"/>
</dbReference>
<keyword evidence="8" id="KW-1278">Translocase</keyword>
<evidence type="ECO:0000256" key="5">
    <source>
        <dbReference type="ARBA" id="ARBA00022723"/>
    </source>
</evidence>
<evidence type="ECO:0000256" key="4">
    <source>
        <dbReference type="ARBA" id="ARBA00022692"/>
    </source>
</evidence>
<dbReference type="SUPFAM" id="SSF81653">
    <property type="entry name" value="Calcium ATPase, transduction domain A"/>
    <property type="match status" value="1"/>
</dbReference>
<keyword evidence="14" id="KW-1185">Reference proteome</keyword>
<dbReference type="SUPFAM" id="SSF55008">
    <property type="entry name" value="HMA, heavy metal-associated domain"/>
    <property type="match status" value="2"/>
</dbReference>
<keyword evidence="6 11" id="KW-0547">Nucleotide-binding</keyword>
<dbReference type="SUPFAM" id="SSF81665">
    <property type="entry name" value="Calcium ATPase, transmembrane domain M"/>
    <property type="match status" value="1"/>
</dbReference>
<dbReference type="Proteomes" id="UP000318422">
    <property type="component" value="Unassembled WGS sequence"/>
</dbReference>
<dbReference type="Pfam" id="PF00702">
    <property type="entry name" value="Hydrolase"/>
    <property type="match status" value="1"/>
</dbReference>